<reference evidence="9 10" key="1">
    <citation type="submission" date="2017-02" db="EMBL/GenBank/DDBJ databases">
        <authorList>
            <person name="Peterson S.W."/>
        </authorList>
    </citation>
    <scope>NUCLEOTIDE SEQUENCE [LARGE SCALE GENOMIC DNA]</scope>
    <source>
        <strain evidence="9 10">DSM 25262</strain>
    </source>
</reference>
<evidence type="ECO:0000256" key="2">
    <source>
        <dbReference type="ARBA" id="ARBA00022475"/>
    </source>
</evidence>
<feature type="transmembrane region" description="Helical" evidence="6">
    <location>
        <begin position="683"/>
        <end position="705"/>
    </location>
</feature>
<evidence type="ECO:0000259" key="8">
    <source>
        <dbReference type="Pfam" id="PF12704"/>
    </source>
</evidence>
<dbReference type="InterPro" id="IPR050250">
    <property type="entry name" value="Macrolide_Exporter_MacB"/>
</dbReference>
<protein>
    <submittedName>
        <fullName evidence="9">FtsX-like permease family protein</fullName>
    </submittedName>
</protein>
<feature type="domain" description="ABC3 transporter permease C-terminal" evidence="7">
    <location>
        <begin position="684"/>
        <end position="793"/>
    </location>
</feature>
<evidence type="ECO:0000256" key="6">
    <source>
        <dbReference type="SAM" id="Phobius"/>
    </source>
</evidence>
<evidence type="ECO:0000256" key="4">
    <source>
        <dbReference type="ARBA" id="ARBA00022989"/>
    </source>
</evidence>
<feature type="transmembrane region" description="Helical" evidence="6">
    <location>
        <begin position="343"/>
        <end position="370"/>
    </location>
</feature>
<feature type="domain" description="ABC3 transporter permease C-terminal" evidence="7">
    <location>
        <begin position="303"/>
        <end position="415"/>
    </location>
</feature>
<dbReference type="STRING" id="688867.SAMN05660236_5944"/>
<dbReference type="Pfam" id="PF02687">
    <property type="entry name" value="FtsX"/>
    <property type="match status" value="2"/>
</dbReference>
<dbReference type="EMBL" id="FUZU01000005">
    <property type="protein sequence ID" value="SKC89841.1"/>
    <property type="molecule type" value="Genomic_DNA"/>
</dbReference>
<dbReference type="InterPro" id="IPR003838">
    <property type="entry name" value="ABC3_permease_C"/>
</dbReference>
<feature type="domain" description="MacB-like periplasmic core" evidence="8">
    <location>
        <begin position="39"/>
        <end position="257"/>
    </location>
</feature>
<feature type="transmembrane region" description="Helical" evidence="6">
    <location>
        <begin position="40"/>
        <end position="61"/>
    </location>
</feature>
<name>A0A1T5MNQ2_9BACT</name>
<proteinExistence type="predicted"/>
<evidence type="ECO:0000259" key="7">
    <source>
        <dbReference type="Pfam" id="PF02687"/>
    </source>
</evidence>
<evidence type="ECO:0000256" key="3">
    <source>
        <dbReference type="ARBA" id="ARBA00022692"/>
    </source>
</evidence>
<feature type="transmembrane region" description="Helical" evidence="6">
    <location>
        <begin position="390"/>
        <end position="413"/>
    </location>
</feature>
<feature type="transmembrane region" description="Helical" evidence="6">
    <location>
        <begin position="765"/>
        <end position="787"/>
    </location>
</feature>
<keyword evidence="3 6" id="KW-0812">Transmembrane</keyword>
<keyword evidence="2" id="KW-1003">Cell membrane</keyword>
<keyword evidence="4 6" id="KW-1133">Transmembrane helix</keyword>
<comment type="subcellular location">
    <subcellularLocation>
        <location evidence="1">Cell membrane</location>
        <topology evidence="1">Multi-pass membrane protein</topology>
    </subcellularLocation>
</comment>
<accession>A0A1T5MNQ2</accession>
<feature type="transmembrane region" description="Helical" evidence="6">
    <location>
        <begin position="434"/>
        <end position="458"/>
    </location>
</feature>
<dbReference type="Pfam" id="PF12704">
    <property type="entry name" value="MacB_PCD"/>
    <property type="match status" value="1"/>
</dbReference>
<keyword evidence="10" id="KW-1185">Reference proteome</keyword>
<dbReference type="InterPro" id="IPR025857">
    <property type="entry name" value="MacB_PCD"/>
</dbReference>
<evidence type="ECO:0000256" key="5">
    <source>
        <dbReference type="ARBA" id="ARBA00023136"/>
    </source>
</evidence>
<evidence type="ECO:0000313" key="9">
    <source>
        <dbReference type="EMBL" id="SKC89841.1"/>
    </source>
</evidence>
<dbReference type="GO" id="GO:0005886">
    <property type="term" value="C:plasma membrane"/>
    <property type="evidence" value="ECO:0007669"/>
    <property type="project" value="UniProtKB-SubCell"/>
</dbReference>
<evidence type="ECO:0000256" key="1">
    <source>
        <dbReference type="ARBA" id="ARBA00004651"/>
    </source>
</evidence>
<dbReference type="PANTHER" id="PTHR30572">
    <property type="entry name" value="MEMBRANE COMPONENT OF TRANSPORTER-RELATED"/>
    <property type="match status" value="1"/>
</dbReference>
<feature type="transmembrane region" description="Helical" evidence="6">
    <location>
        <begin position="717"/>
        <end position="745"/>
    </location>
</feature>
<dbReference type="GO" id="GO:0022857">
    <property type="term" value="F:transmembrane transporter activity"/>
    <property type="evidence" value="ECO:0007669"/>
    <property type="project" value="TreeGrafter"/>
</dbReference>
<dbReference type="Proteomes" id="UP000190961">
    <property type="component" value="Unassembled WGS sequence"/>
</dbReference>
<evidence type="ECO:0000313" key="10">
    <source>
        <dbReference type="Proteomes" id="UP000190961"/>
    </source>
</evidence>
<gene>
    <name evidence="9" type="ORF">SAMN05660236_5944</name>
</gene>
<feature type="transmembrane region" description="Helical" evidence="6">
    <location>
        <begin position="296"/>
        <end position="318"/>
    </location>
</feature>
<dbReference type="AlphaFoldDB" id="A0A1T5MNQ2"/>
<keyword evidence="5 6" id="KW-0472">Membrane</keyword>
<organism evidence="9 10">
    <name type="scientific">Ohtaekwangia koreensis</name>
    <dbReference type="NCBI Taxonomy" id="688867"/>
    <lineage>
        <taxon>Bacteria</taxon>
        <taxon>Pseudomonadati</taxon>
        <taxon>Bacteroidota</taxon>
        <taxon>Cytophagia</taxon>
        <taxon>Cytophagales</taxon>
        <taxon>Fulvivirgaceae</taxon>
        <taxon>Ohtaekwangia</taxon>
    </lineage>
</organism>
<sequence>MLKSLLPERLSTHFLNPICMLKNYLKTSFRNLLRYKSYTFINVFGLTIGMATSIFIFLWAADEMSYDQFHAKRDRIYRVMSNFKYSNGTIETGWATPLKLADVMQAQVPEIDQTMRMSWDTGMLFKYGDKSLDESGFYADSTIFSIFSFPIVKGNRENPLPDIKSVAVSEKLAHKFFGDEDPIGKVFRVNQQYDLTVTAVFADIPQPSSLRFDYILPYQIWVNENKSAENWGNNGMQTFASLKSGADLEAANTKIKNLVTDNCKDCINNPFLFPYRKLRLYHDFENGVSVGGRIEYVLAFSGVAIIILIIACINFMNLATARSATRSREVGVRKAIGAQRSSLIVQFIGESLLLSFIALLLALTIVEVMLPFFNALTNKSIRPDFTDPLFVSGFLIITLFSGVLAGSYPALFLSSFKPATVLKGNAQSSLTGGGLRRTLVVAQFIASIVLVVGSIVVYNQITFIRNKHLGFDKENVVMLIKHDGTSKNYAAFKNDLLQLQGIKSVSVSGQNPFAINNTTTDPVWPGKPSDEIVSFKVITCDQDFIPTMGMEVVAGRNFVDMNKQDTANYIINEKAMAVMGLDRDNVIGTDLDMWNGKGKIIGLIHDFNNGNLKENIMPLVFVYQPENTWRFFIKIEGDAKAALASIEKIQHKYDPDYPFAYSFLNEEYDQEYRNEDMIGKLSLSFTLVAIMISCLGLFGLASFTAERRMKEIGVRKVLGASVINLIYLLCSDFTKLILLALLVALPAAWYLANEYLGGYTFHAELSVWIFILPSIGILLITLLTVGYQSARAAMNNPVNSLRSE</sequence>
<dbReference type="PANTHER" id="PTHR30572:SF18">
    <property type="entry name" value="ABC-TYPE MACROLIDE FAMILY EXPORT SYSTEM PERMEASE COMPONENT 2"/>
    <property type="match status" value="1"/>
</dbReference>